<comment type="caution">
    <text evidence="1">The sequence shown here is derived from an EMBL/GenBank/DDBJ whole genome shotgun (WGS) entry which is preliminary data.</text>
</comment>
<protein>
    <submittedName>
        <fullName evidence="1">Uncharacterized protein</fullName>
    </submittedName>
</protein>
<gene>
    <name evidence="1" type="ORF">SEMRO_248_G098400.1</name>
</gene>
<reference evidence="1" key="1">
    <citation type="submission" date="2020-06" db="EMBL/GenBank/DDBJ databases">
        <authorList>
            <consortium name="Plant Systems Biology data submission"/>
        </authorList>
    </citation>
    <scope>NUCLEOTIDE SEQUENCE</scope>
    <source>
        <strain evidence="1">D6</strain>
    </source>
</reference>
<dbReference type="Proteomes" id="UP001153069">
    <property type="component" value="Unassembled WGS sequence"/>
</dbReference>
<dbReference type="AlphaFoldDB" id="A0A9N8HD73"/>
<proteinExistence type="predicted"/>
<name>A0A9N8HD73_9STRA</name>
<evidence type="ECO:0000313" key="1">
    <source>
        <dbReference type="EMBL" id="CAB9505933.1"/>
    </source>
</evidence>
<sequence>MIIMADKSNADSASIDMHYPHSVTLPSLQTMATVQKNPTKKRVRFDLAPSETIHDIASSTVVGVEINYYIDTNLWFSAQELQQIRARESMFIKLNRRYCEHYVQSVSSLFTKARQNISEQSSGDSLANNDNHVSPTVLSLICQSPARGLERDVIPRFRLRRKEVIQKFLTLQAKLLIKEALLSTEEYECQQHALSLHYEKLARPSARLAQWLAVGDAHATRVEGLSGEKRP</sequence>
<organism evidence="1 2">
    <name type="scientific">Seminavis robusta</name>
    <dbReference type="NCBI Taxonomy" id="568900"/>
    <lineage>
        <taxon>Eukaryota</taxon>
        <taxon>Sar</taxon>
        <taxon>Stramenopiles</taxon>
        <taxon>Ochrophyta</taxon>
        <taxon>Bacillariophyta</taxon>
        <taxon>Bacillariophyceae</taxon>
        <taxon>Bacillariophycidae</taxon>
        <taxon>Naviculales</taxon>
        <taxon>Naviculaceae</taxon>
        <taxon>Seminavis</taxon>
    </lineage>
</organism>
<dbReference type="EMBL" id="CAICTM010000247">
    <property type="protein sequence ID" value="CAB9505933.1"/>
    <property type="molecule type" value="Genomic_DNA"/>
</dbReference>
<evidence type="ECO:0000313" key="2">
    <source>
        <dbReference type="Proteomes" id="UP001153069"/>
    </source>
</evidence>
<keyword evidence="2" id="KW-1185">Reference proteome</keyword>
<accession>A0A9N8HD73</accession>